<reference evidence="1" key="1">
    <citation type="submission" date="2018-02" db="EMBL/GenBank/DDBJ databases">
        <title>Rhizophora mucronata_Transcriptome.</title>
        <authorList>
            <person name="Meera S.P."/>
            <person name="Sreeshan A."/>
            <person name="Augustine A."/>
        </authorList>
    </citation>
    <scope>NUCLEOTIDE SEQUENCE</scope>
    <source>
        <tissue evidence="1">Leaf</tissue>
    </source>
</reference>
<protein>
    <submittedName>
        <fullName evidence="1">Uncharacterized protein</fullName>
    </submittedName>
</protein>
<evidence type="ECO:0000313" key="1">
    <source>
        <dbReference type="EMBL" id="MBX27924.1"/>
    </source>
</evidence>
<dbReference type="EMBL" id="GGEC01047440">
    <property type="protein sequence ID" value="MBX27924.1"/>
    <property type="molecule type" value="Transcribed_RNA"/>
</dbReference>
<dbReference type="AlphaFoldDB" id="A0A2P2MCN6"/>
<sequence length="16" mass="1934">MFMMTMMIKKRGGERS</sequence>
<name>A0A2P2MCN6_RHIMU</name>
<proteinExistence type="predicted"/>
<organism evidence="1">
    <name type="scientific">Rhizophora mucronata</name>
    <name type="common">Asiatic mangrove</name>
    <dbReference type="NCBI Taxonomy" id="61149"/>
    <lineage>
        <taxon>Eukaryota</taxon>
        <taxon>Viridiplantae</taxon>
        <taxon>Streptophyta</taxon>
        <taxon>Embryophyta</taxon>
        <taxon>Tracheophyta</taxon>
        <taxon>Spermatophyta</taxon>
        <taxon>Magnoliopsida</taxon>
        <taxon>eudicotyledons</taxon>
        <taxon>Gunneridae</taxon>
        <taxon>Pentapetalae</taxon>
        <taxon>rosids</taxon>
        <taxon>fabids</taxon>
        <taxon>Malpighiales</taxon>
        <taxon>Rhizophoraceae</taxon>
        <taxon>Rhizophora</taxon>
    </lineage>
</organism>
<accession>A0A2P2MCN6</accession>